<dbReference type="Gene3D" id="1.10.260.40">
    <property type="entry name" value="lambda repressor-like DNA-binding domains"/>
    <property type="match status" value="1"/>
</dbReference>
<dbReference type="STRING" id="416873.SAMN04487951_10857"/>
<organism evidence="2 3">
    <name type="scientific">Vreelandella arcis</name>
    <dbReference type="NCBI Taxonomy" id="416873"/>
    <lineage>
        <taxon>Bacteria</taxon>
        <taxon>Pseudomonadati</taxon>
        <taxon>Pseudomonadota</taxon>
        <taxon>Gammaproteobacteria</taxon>
        <taxon>Oceanospirillales</taxon>
        <taxon>Halomonadaceae</taxon>
        <taxon>Vreelandella</taxon>
    </lineage>
</organism>
<dbReference type="SMART" id="SM00530">
    <property type="entry name" value="HTH_XRE"/>
    <property type="match status" value="1"/>
</dbReference>
<gene>
    <name evidence="2" type="ORF">SAMN04487951_10857</name>
</gene>
<dbReference type="CDD" id="cd00093">
    <property type="entry name" value="HTH_XRE"/>
    <property type="match status" value="1"/>
</dbReference>
<name>A0A1H0E862_9GAMM</name>
<dbReference type="OrthoDB" id="8902678at2"/>
<dbReference type="Pfam" id="PF13560">
    <property type="entry name" value="HTH_31"/>
    <property type="match status" value="1"/>
</dbReference>
<dbReference type="InterPro" id="IPR001387">
    <property type="entry name" value="Cro/C1-type_HTH"/>
</dbReference>
<keyword evidence="3" id="KW-1185">Reference proteome</keyword>
<protein>
    <submittedName>
        <fullName evidence="2">Cro/C1-type HTH DNA-binding domain-containing protein</fullName>
    </submittedName>
</protein>
<dbReference type="PROSITE" id="PS50943">
    <property type="entry name" value="HTH_CROC1"/>
    <property type="match status" value="1"/>
</dbReference>
<dbReference type="EMBL" id="FNII01000008">
    <property type="protein sequence ID" value="SDN78572.1"/>
    <property type="molecule type" value="Genomic_DNA"/>
</dbReference>
<dbReference type="Proteomes" id="UP000199677">
    <property type="component" value="Unassembled WGS sequence"/>
</dbReference>
<dbReference type="GO" id="GO:0003677">
    <property type="term" value="F:DNA binding"/>
    <property type="evidence" value="ECO:0007669"/>
    <property type="project" value="UniProtKB-KW"/>
</dbReference>
<dbReference type="InterPro" id="IPR010982">
    <property type="entry name" value="Lambda_DNA-bd_dom_sf"/>
</dbReference>
<dbReference type="RefSeq" id="WP_089706354.1">
    <property type="nucleotide sequence ID" value="NZ_FNII01000008.1"/>
</dbReference>
<dbReference type="AlphaFoldDB" id="A0A1H0E862"/>
<accession>A0A1H0E862</accession>
<proteinExistence type="predicted"/>
<evidence type="ECO:0000259" key="1">
    <source>
        <dbReference type="PROSITE" id="PS50943"/>
    </source>
</evidence>
<keyword evidence="2" id="KW-0238">DNA-binding</keyword>
<feature type="domain" description="HTH cro/C1-type" evidence="1">
    <location>
        <begin position="18"/>
        <end position="62"/>
    </location>
</feature>
<dbReference type="SUPFAM" id="SSF47413">
    <property type="entry name" value="lambda repressor-like DNA-binding domains"/>
    <property type="match status" value="1"/>
</dbReference>
<evidence type="ECO:0000313" key="3">
    <source>
        <dbReference type="Proteomes" id="UP000199677"/>
    </source>
</evidence>
<evidence type="ECO:0000313" key="2">
    <source>
        <dbReference type="EMBL" id="SDN78572.1"/>
    </source>
</evidence>
<sequence>MHDDFVANLRLLCSYYPSIAEVCRRLSINRAQFSRYLSGRYYPSHAALQRICHFFGVTPEDIALPHHDFRALVQTGQLKSEASPATLPWPNALIQRGSEGMERYIGRYFELYHSMSRPGQLMRTLVCLEAREGGVVYQRTERMQTTPDARPCHNRYVGTAVKLADRLFLVDHETLNGHEITQTILFPSFQSKVTRLTGLKMGVADNSERMPCCVRVVYQRLDEHVSLREALAQCGLITLDDPSLDDALIAATRNDIAGEEHHFRARH</sequence>
<reference evidence="3" key="1">
    <citation type="submission" date="2016-10" db="EMBL/GenBank/DDBJ databases">
        <authorList>
            <person name="Varghese N."/>
            <person name="Submissions S."/>
        </authorList>
    </citation>
    <scope>NUCLEOTIDE SEQUENCE [LARGE SCALE GENOMIC DNA]</scope>
    <source>
        <strain evidence="3">CGMCC 1.6494</strain>
    </source>
</reference>